<dbReference type="Gene3D" id="3.40.50.12370">
    <property type="match status" value="1"/>
</dbReference>
<accession>A0A1W1BTJ7</accession>
<organism evidence="1">
    <name type="scientific">hydrothermal vent metagenome</name>
    <dbReference type="NCBI Taxonomy" id="652676"/>
    <lineage>
        <taxon>unclassified sequences</taxon>
        <taxon>metagenomes</taxon>
        <taxon>ecological metagenomes</taxon>
    </lineage>
</organism>
<protein>
    <recommendedName>
        <fullName evidence="2">UspA domain-containing protein</fullName>
    </recommendedName>
</protein>
<evidence type="ECO:0000313" key="1">
    <source>
        <dbReference type="EMBL" id="SFV56815.1"/>
    </source>
</evidence>
<proteinExistence type="predicted"/>
<reference evidence="1" key="1">
    <citation type="submission" date="2016-10" db="EMBL/GenBank/DDBJ databases">
        <authorList>
            <person name="de Groot N.N."/>
        </authorList>
    </citation>
    <scope>NUCLEOTIDE SEQUENCE</scope>
</reference>
<name>A0A1W1BTJ7_9ZZZZ</name>
<evidence type="ECO:0008006" key="2">
    <source>
        <dbReference type="Google" id="ProtNLM"/>
    </source>
</evidence>
<gene>
    <name evidence="1" type="ORF">MNB_SV-3-841</name>
</gene>
<dbReference type="AlphaFoldDB" id="A0A1W1BTJ7"/>
<sequence length="266" mass="30700">MKSIKKIIAVVNDFSMIDIIIEKTFAFSQKYHAVVEILYVHERPLFGIPDFFHSGDDDLPLNKVKIKESILEKVNNFNFEKEPVVFVKIDDTPDRVLALAREDKETLIITPYHKDITEKVLNKISQPILIVKGHIKNYQKMALIVDVGTPSLSCIERAKSCFPKIDIELFYDYRYIVDPSMEADLQNIQIIEEAQREGFKKLKEESGLDGKFFIDGDFLGKQISDYLQEKNFDIIYACSHEDGFFVSDNLSNTILKDLSYDMLIVN</sequence>
<dbReference type="EMBL" id="FPHI01000014">
    <property type="protein sequence ID" value="SFV56815.1"/>
    <property type="molecule type" value="Genomic_DNA"/>
</dbReference>
<dbReference type="SUPFAM" id="SSF52402">
    <property type="entry name" value="Adenine nucleotide alpha hydrolases-like"/>
    <property type="match status" value="1"/>
</dbReference>